<dbReference type="GO" id="GO:0007165">
    <property type="term" value="P:signal transduction"/>
    <property type="evidence" value="ECO:0007669"/>
    <property type="project" value="TreeGrafter"/>
</dbReference>
<dbReference type="PANTHER" id="PTHR24057:SF0">
    <property type="entry name" value="PROTEIN KINASE SHAGGY-RELATED"/>
    <property type="match status" value="1"/>
</dbReference>
<dbReference type="InterPro" id="IPR011009">
    <property type="entry name" value="Kinase-like_dom_sf"/>
</dbReference>
<keyword evidence="1" id="KW-0723">Serine/threonine-protein kinase</keyword>
<protein>
    <submittedName>
        <fullName evidence="6">Glycogen synthase kinase 1</fullName>
    </submittedName>
</protein>
<evidence type="ECO:0000313" key="6">
    <source>
        <dbReference type="EMBL" id="KAH0538872.1"/>
    </source>
</evidence>
<sequence>VFRKASSEAIDLISRLLEYTPTQRLSAVEAMCHPFFDDLRDPNTRLPDSRHANGAIRDLPNLFDFSRHELSIAPELNQRLVPPHARPALIARGLDIDSFVPLTKDEMMARLD</sequence>
<evidence type="ECO:0000256" key="2">
    <source>
        <dbReference type="ARBA" id="ARBA00022679"/>
    </source>
</evidence>
<comment type="caution">
    <text evidence="6">The sequence shown here is derived from an EMBL/GenBank/DDBJ whole genome shotgun (WGS) entry which is preliminary data.</text>
</comment>
<keyword evidence="3" id="KW-0547">Nucleotide-binding</keyword>
<dbReference type="GO" id="GO:0005634">
    <property type="term" value="C:nucleus"/>
    <property type="evidence" value="ECO:0007669"/>
    <property type="project" value="TreeGrafter"/>
</dbReference>
<evidence type="ECO:0000313" key="7">
    <source>
        <dbReference type="Proteomes" id="UP000750711"/>
    </source>
</evidence>
<evidence type="ECO:0000256" key="3">
    <source>
        <dbReference type="ARBA" id="ARBA00022741"/>
    </source>
</evidence>
<dbReference type="Proteomes" id="UP000750711">
    <property type="component" value="Unassembled WGS sequence"/>
</dbReference>
<dbReference type="EMBL" id="JAGHQM010003903">
    <property type="protein sequence ID" value="KAH0538872.1"/>
    <property type="molecule type" value="Genomic_DNA"/>
</dbReference>
<dbReference type="InterPro" id="IPR050591">
    <property type="entry name" value="GSK-3"/>
</dbReference>
<evidence type="ECO:0000256" key="4">
    <source>
        <dbReference type="ARBA" id="ARBA00022777"/>
    </source>
</evidence>
<keyword evidence="5" id="KW-0067">ATP-binding</keyword>
<evidence type="ECO:0000256" key="5">
    <source>
        <dbReference type="ARBA" id="ARBA00022840"/>
    </source>
</evidence>
<keyword evidence="7" id="KW-1185">Reference proteome</keyword>
<evidence type="ECO:0000256" key="1">
    <source>
        <dbReference type="ARBA" id="ARBA00022527"/>
    </source>
</evidence>
<gene>
    <name evidence="6" type="primary">GSK1_1</name>
    <name evidence="6" type="ORF">GP486_008752</name>
</gene>
<keyword evidence="4 6" id="KW-0418">Kinase</keyword>
<dbReference type="GO" id="GO:0030154">
    <property type="term" value="P:cell differentiation"/>
    <property type="evidence" value="ECO:0007669"/>
    <property type="project" value="TreeGrafter"/>
</dbReference>
<reference evidence="6" key="1">
    <citation type="submission" date="2021-03" db="EMBL/GenBank/DDBJ databases">
        <title>Comparative genomics and phylogenomic investigation of the class Geoglossomycetes provide insights into ecological specialization and systematics.</title>
        <authorList>
            <person name="Melie T."/>
            <person name="Pirro S."/>
            <person name="Miller A.N."/>
            <person name="Quandt A."/>
        </authorList>
    </citation>
    <scope>NUCLEOTIDE SEQUENCE</scope>
    <source>
        <strain evidence="6">CAQ_001_2017</strain>
    </source>
</reference>
<dbReference type="GO" id="GO:0004712">
    <property type="term" value="F:protein serine/threonine/tyrosine kinase activity"/>
    <property type="evidence" value="ECO:0007669"/>
    <property type="project" value="TreeGrafter"/>
</dbReference>
<name>A0A9P8I519_9PEZI</name>
<dbReference type="SUPFAM" id="SSF56112">
    <property type="entry name" value="Protein kinase-like (PK-like)"/>
    <property type="match status" value="1"/>
</dbReference>
<dbReference type="AlphaFoldDB" id="A0A9P8I519"/>
<proteinExistence type="predicted"/>
<keyword evidence="2" id="KW-0808">Transferase</keyword>
<accession>A0A9P8I519</accession>
<dbReference type="PANTHER" id="PTHR24057">
    <property type="entry name" value="GLYCOGEN SYNTHASE KINASE-3 ALPHA"/>
    <property type="match status" value="1"/>
</dbReference>
<dbReference type="Gene3D" id="1.10.510.10">
    <property type="entry name" value="Transferase(Phosphotransferase) domain 1"/>
    <property type="match status" value="1"/>
</dbReference>
<dbReference type="GO" id="GO:0005737">
    <property type="term" value="C:cytoplasm"/>
    <property type="evidence" value="ECO:0007669"/>
    <property type="project" value="TreeGrafter"/>
</dbReference>
<dbReference type="GO" id="GO:0004674">
    <property type="term" value="F:protein serine/threonine kinase activity"/>
    <property type="evidence" value="ECO:0007669"/>
    <property type="project" value="UniProtKB-KW"/>
</dbReference>
<feature type="non-terminal residue" evidence="6">
    <location>
        <position position="112"/>
    </location>
</feature>
<organism evidence="6 7">
    <name type="scientific">Trichoglossum hirsutum</name>
    <dbReference type="NCBI Taxonomy" id="265104"/>
    <lineage>
        <taxon>Eukaryota</taxon>
        <taxon>Fungi</taxon>
        <taxon>Dikarya</taxon>
        <taxon>Ascomycota</taxon>
        <taxon>Pezizomycotina</taxon>
        <taxon>Geoglossomycetes</taxon>
        <taxon>Geoglossales</taxon>
        <taxon>Geoglossaceae</taxon>
        <taxon>Trichoglossum</taxon>
    </lineage>
</organism>
<dbReference type="GO" id="GO:0005524">
    <property type="term" value="F:ATP binding"/>
    <property type="evidence" value="ECO:0007669"/>
    <property type="project" value="UniProtKB-KW"/>
</dbReference>